<dbReference type="InterPro" id="IPR026869">
    <property type="entry name" value="EgtC-like"/>
</dbReference>
<evidence type="ECO:0000259" key="2">
    <source>
        <dbReference type="PROSITE" id="PS51278"/>
    </source>
</evidence>
<evidence type="ECO:0000313" key="4">
    <source>
        <dbReference type="Proteomes" id="UP000015462"/>
    </source>
</evidence>
<dbReference type="InterPro" id="IPR017932">
    <property type="entry name" value="GATase_2_dom"/>
</dbReference>
<dbReference type="PROSITE" id="PS51278">
    <property type="entry name" value="GATASE_TYPE_2"/>
    <property type="match status" value="1"/>
</dbReference>
<accession>A0AB33Z4L4</accession>
<dbReference type="PANTHER" id="PTHR42824">
    <property type="entry name" value="GLUTAMINE AMIDOTRANSFERASE"/>
    <property type="match status" value="1"/>
</dbReference>
<dbReference type="CDD" id="cd01908">
    <property type="entry name" value="YafJ"/>
    <property type="match status" value="1"/>
</dbReference>
<sequence length="259" mass="29434">MCELLGMSANVPTDICFSFSGLIKRGGETGIHKDGWGIAFYEGKGFRAFHDPVASANSEVAKFIQQYSIKSTQVICHIRKANRGRVCLENTHPFSRELWGQIWSFAHNGQLKGIKKKVLNGYTPIGTTDSEYAFCWILGQLRKKYPVKPKSKVKLRKTVEELFRKVSQHGVFNVLMSDVDHLYTFCNTKLYWLTRQTPFVEAQLLDADLCVDFNQEASPDDVVTVIATEPLTSNEQWTKMETNEFSVFRLGVKTFTQVS</sequence>
<dbReference type="InterPro" id="IPR029055">
    <property type="entry name" value="Ntn_hydrolases_N"/>
</dbReference>
<evidence type="ECO:0000256" key="1">
    <source>
        <dbReference type="ARBA" id="ARBA00022962"/>
    </source>
</evidence>
<proteinExistence type="predicted"/>
<dbReference type="PANTHER" id="PTHR42824:SF1">
    <property type="entry name" value="GLUTAMINE AMIDOTRANSFERASE YAFJ-RELATED"/>
    <property type="match status" value="1"/>
</dbReference>
<feature type="domain" description="Glutamine amidotransferase type-2" evidence="2">
    <location>
        <begin position="2"/>
        <end position="259"/>
    </location>
</feature>
<comment type="caution">
    <text evidence="3">The sequence shown here is derived from an EMBL/GenBank/DDBJ whole genome shotgun (WGS) entry which is preliminary data.</text>
</comment>
<dbReference type="Gene3D" id="3.60.20.10">
    <property type="entry name" value="Glutamine Phosphoribosylpyrophosphate, subunit 1, domain 1"/>
    <property type="match status" value="1"/>
</dbReference>
<dbReference type="EMBL" id="ASHL01000001">
    <property type="protein sequence ID" value="EPD14089.1"/>
    <property type="molecule type" value="Genomic_DNA"/>
</dbReference>
<name>A0AB33Z4L4_9GAMM</name>
<dbReference type="AlphaFoldDB" id="A0AB33Z4L4"/>
<dbReference type="SUPFAM" id="SSF56235">
    <property type="entry name" value="N-terminal nucleophile aminohydrolases (Ntn hydrolases)"/>
    <property type="match status" value="1"/>
</dbReference>
<dbReference type="Proteomes" id="UP000015462">
    <property type="component" value="Unassembled WGS sequence"/>
</dbReference>
<dbReference type="Pfam" id="PF13230">
    <property type="entry name" value="GATase_4"/>
    <property type="match status" value="1"/>
</dbReference>
<protein>
    <submittedName>
        <fullName evidence="3">Glutamine amidotransferase</fullName>
    </submittedName>
</protein>
<keyword evidence="4" id="KW-1185">Reference proteome</keyword>
<evidence type="ECO:0000313" key="3">
    <source>
        <dbReference type="EMBL" id="EPD14089.1"/>
    </source>
</evidence>
<keyword evidence="1 3" id="KW-0315">Glutamine amidotransferase</keyword>
<dbReference type="RefSeq" id="WP_016389656.1">
    <property type="nucleotide sequence ID" value="NZ_KE646805.1"/>
</dbReference>
<reference evidence="3 4" key="1">
    <citation type="journal article" date="2013" name="Genome Announc.">
        <title>Genome Sequence of the Pyrene- and Fluoranthene-Degrading Bacterium Cycloclasticus sp. Strain PY97M.</title>
        <authorList>
            <person name="Cui Z."/>
            <person name="Xu G."/>
            <person name="Li Q."/>
            <person name="Gao W."/>
            <person name="Zheng L."/>
        </authorList>
    </citation>
    <scope>NUCLEOTIDE SEQUENCE [LARGE SCALE GENOMIC DNA]</scope>
    <source>
        <strain evidence="3 4">PY97M</strain>
    </source>
</reference>
<gene>
    <name evidence="3" type="ORF">L196_01280</name>
</gene>
<organism evidence="3 4">
    <name type="scientific">Cycloclasticus pugetii</name>
    <dbReference type="NCBI Taxonomy" id="34068"/>
    <lineage>
        <taxon>Bacteria</taxon>
        <taxon>Pseudomonadati</taxon>
        <taxon>Pseudomonadota</taxon>
        <taxon>Gammaproteobacteria</taxon>
        <taxon>Thiotrichales</taxon>
        <taxon>Piscirickettsiaceae</taxon>
        <taxon>Cycloclasticus</taxon>
    </lineage>
</organism>